<name>A0A9E7HYR9_9LILI</name>
<dbReference type="AlphaFoldDB" id="A0A9E7HYR9"/>
<reference evidence="2" key="1">
    <citation type="submission" date="2022-05" db="EMBL/GenBank/DDBJ databases">
        <title>The Musa troglodytarum L. genome provides insights into the mechanism of non-climacteric behaviour and enrichment of carotenoids.</title>
        <authorList>
            <person name="Wang J."/>
        </authorList>
    </citation>
    <scope>NUCLEOTIDE SEQUENCE</scope>
    <source>
        <tissue evidence="2">Leaf</tissue>
    </source>
</reference>
<evidence type="ECO:0000313" key="2">
    <source>
        <dbReference type="EMBL" id="URE42495.1"/>
    </source>
</evidence>
<keyword evidence="1" id="KW-1133">Transmembrane helix</keyword>
<proteinExistence type="predicted"/>
<gene>
    <name evidence="2" type="ORF">MUK42_15348</name>
</gene>
<accession>A0A9E7HYR9</accession>
<evidence type="ECO:0000313" key="3">
    <source>
        <dbReference type="Proteomes" id="UP001055439"/>
    </source>
</evidence>
<sequence length="79" mass="8905">MELSVDDLKRPKETTIEAVLVKERKQYAVAVSLGRCSSERGLLELVLSDSSGFVIPVLFLCIAFGFLVDWFDLKRKKAK</sequence>
<dbReference type="EMBL" id="CP097511">
    <property type="protein sequence ID" value="URE42495.1"/>
    <property type="molecule type" value="Genomic_DNA"/>
</dbReference>
<dbReference type="OrthoDB" id="777433at2759"/>
<keyword evidence="1" id="KW-0812">Transmembrane</keyword>
<feature type="transmembrane region" description="Helical" evidence="1">
    <location>
        <begin position="53"/>
        <end position="71"/>
    </location>
</feature>
<evidence type="ECO:0000256" key="1">
    <source>
        <dbReference type="SAM" id="Phobius"/>
    </source>
</evidence>
<dbReference type="Proteomes" id="UP001055439">
    <property type="component" value="Chromosome 9"/>
</dbReference>
<organism evidence="2 3">
    <name type="scientific">Musa troglodytarum</name>
    <name type="common">fe'i banana</name>
    <dbReference type="NCBI Taxonomy" id="320322"/>
    <lineage>
        <taxon>Eukaryota</taxon>
        <taxon>Viridiplantae</taxon>
        <taxon>Streptophyta</taxon>
        <taxon>Embryophyta</taxon>
        <taxon>Tracheophyta</taxon>
        <taxon>Spermatophyta</taxon>
        <taxon>Magnoliopsida</taxon>
        <taxon>Liliopsida</taxon>
        <taxon>Zingiberales</taxon>
        <taxon>Musaceae</taxon>
        <taxon>Musa</taxon>
    </lineage>
</organism>
<protein>
    <submittedName>
        <fullName evidence="2">Uncharacterized protein</fullName>
    </submittedName>
</protein>
<keyword evidence="1" id="KW-0472">Membrane</keyword>
<keyword evidence="3" id="KW-1185">Reference proteome</keyword>